<gene>
    <name evidence="1" type="ORF">GPL20_12565</name>
</gene>
<name>A0A844TBK3_9BRAD</name>
<accession>A0A844TBK3</accession>
<reference evidence="1 2" key="1">
    <citation type="submission" date="2019-12" db="EMBL/GenBank/DDBJ databases">
        <title>Draft genome sequences Bradyrhizobium cajani AMBPC1010, Bradyrhizobium pachyrhizi AMBPC1040 and Bradyrhizobium yuanmingense ALSPC3051, three plant growth promoting strains isolated from nodules of Cajanus cajan L. in Dominican Republic.</title>
        <authorList>
            <person name="Flores-Felix J.D."/>
            <person name="Araujo J."/>
            <person name="Diaz-Alcantara C."/>
            <person name="Gonzalez-Andres F."/>
            <person name="Velazquez E."/>
        </authorList>
    </citation>
    <scope>NUCLEOTIDE SEQUENCE [LARGE SCALE GENOMIC DNA]</scope>
    <source>
        <strain evidence="1 2">1010</strain>
    </source>
</reference>
<dbReference type="AlphaFoldDB" id="A0A844TBK3"/>
<protein>
    <submittedName>
        <fullName evidence="1">Uncharacterized protein</fullName>
    </submittedName>
</protein>
<proteinExistence type="predicted"/>
<evidence type="ECO:0000313" key="1">
    <source>
        <dbReference type="EMBL" id="MVT73869.1"/>
    </source>
</evidence>
<dbReference type="OrthoDB" id="8243602at2"/>
<dbReference type="EMBL" id="WQNE01000008">
    <property type="protein sequence ID" value="MVT73869.1"/>
    <property type="molecule type" value="Genomic_DNA"/>
</dbReference>
<dbReference type="Proteomes" id="UP000449969">
    <property type="component" value="Unassembled WGS sequence"/>
</dbReference>
<keyword evidence="2" id="KW-1185">Reference proteome</keyword>
<comment type="caution">
    <text evidence="1">The sequence shown here is derived from an EMBL/GenBank/DDBJ whole genome shotgun (WGS) entry which is preliminary data.</text>
</comment>
<organism evidence="1 2">
    <name type="scientific">Bradyrhizobium cajani</name>
    <dbReference type="NCBI Taxonomy" id="1928661"/>
    <lineage>
        <taxon>Bacteria</taxon>
        <taxon>Pseudomonadati</taxon>
        <taxon>Pseudomonadota</taxon>
        <taxon>Alphaproteobacteria</taxon>
        <taxon>Hyphomicrobiales</taxon>
        <taxon>Nitrobacteraceae</taxon>
        <taxon>Bradyrhizobium</taxon>
    </lineage>
</organism>
<sequence>MLPRAGNRADCRPNEGCRVSSGASLDMAAGLSALSVTDILAGERAPLCGLDQSLHVRRFAHDRIVMKHRRGGAMFVGTAISGQKLAEIMFGDARTPCYLRLSMGAEGIVTNTSRRPN</sequence>
<evidence type="ECO:0000313" key="2">
    <source>
        <dbReference type="Proteomes" id="UP000449969"/>
    </source>
</evidence>